<sequence length="307" mass="34579">MFLLRNPIFKKYPTKEARKAHSSGNVPIKKQSQRNKSNRECLKMHHTAGSVPIAKYKYEQVKTTGIEPSAIECFKIFHMSKTKDGGKEWASEHAEALHAKLEAKKASAQDQGFEIDKLNIYREVVGKASHGRVLGMGSGIKANDVKTIGIEPSAIECFKIFHMSKTKDGGKEWASEHAEALYAKLEAKKVSAQNQGFEIDKLNIYREVVGKASHGRVLGMGSGIKANDVYGCCEGSCKRARVDKNEELELKIKNMEEELQQYKVMKDEFEQLKATQEEVKQMREFMKVIIFQSNIQLPSTTVCIFLS</sequence>
<gene>
    <name evidence="3" type="ORF">JRO89_XS02G0117800</name>
</gene>
<proteinExistence type="predicted"/>
<dbReference type="InterPro" id="IPR004252">
    <property type="entry name" value="Probable_transposase_24"/>
</dbReference>
<organism evidence="3 4">
    <name type="scientific">Xanthoceras sorbifolium</name>
    <dbReference type="NCBI Taxonomy" id="99658"/>
    <lineage>
        <taxon>Eukaryota</taxon>
        <taxon>Viridiplantae</taxon>
        <taxon>Streptophyta</taxon>
        <taxon>Embryophyta</taxon>
        <taxon>Tracheophyta</taxon>
        <taxon>Spermatophyta</taxon>
        <taxon>Magnoliopsida</taxon>
        <taxon>eudicotyledons</taxon>
        <taxon>Gunneridae</taxon>
        <taxon>Pentapetalae</taxon>
        <taxon>rosids</taxon>
        <taxon>malvids</taxon>
        <taxon>Sapindales</taxon>
        <taxon>Sapindaceae</taxon>
        <taxon>Xanthoceroideae</taxon>
        <taxon>Xanthoceras</taxon>
    </lineage>
</organism>
<evidence type="ECO:0000256" key="2">
    <source>
        <dbReference type="SAM" id="MobiDB-lite"/>
    </source>
</evidence>
<dbReference type="Pfam" id="PF03004">
    <property type="entry name" value="Transposase_24"/>
    <property type="match status" value="1"/>
</dbReference>
<dbReference type="Proteomes" id="UP000827721">
    <property type="component" value="Unassembled WGS sequence"/>
</dbReference>
<accession>A0ABQ8IFL1</accession>
<evidence type="ECO:0008006" key="5">
    <source>
        <dbReference type="Google" id="ProtNLM"/>
    </source>
</evidence>
<evidence type="ECO:0000313" key="4">
    <source>
        <dbReference type="Proteomes" id="UP000827721"/>
    </source>
</evidence>
<keyword evidence="1" id="KW-0175">Coiled coil</keyword>
<evidence type="ECO:0000256" key="1">
    <source>
        <dbReference type="SAM" id="Coils"/>
    </source>
</evidence>
<comment type="caution">
    <text evidence="3">The sequence shown here is derived from an EMBL/GenBank/DDBJ whole genome shotgun (WGS) entry which is preliminary data.</text>
</comment>
<dbReference type="EMBL" id="JAFEMO010000002">
    <property type="protein sequence ID" value="KAH7575466.1"/>
    <property type="molecule type" value="Genomic_DNA"/>
</dbReference>
<reference evidence="3 4" key="1">
    <citation type="submission" date="2021-02" db="EMBL/GenBank/DDBJ databases">
        <title>Plant Genome Project.</title>
        <authorList>
            <person name="Zhang R.-G."/>
        </authorList>
    </citation>
    <scope>NUCLEOTIDE SEQUENCE [LARGE SCALE GENOMIC DNA]</scope>
    <source>
        <tissue evidence="3">Leaves</tissue>
    </source>
</reference>
<feature type="region of interest" description="Disordered" evidence="2">
    <location>
        <begin position="14"/>
        <end position="38"/>
    </location>
</feature>
<keyword evidence="4" id="KW-1185">Reference proteome</keyword>
<evidence type="ECO:0000313" key="3">
    <source>
        <dbReference type="EMBL" id="KAH7575466.1"/>
    </source>
</evidence>
<protein>
    <recommendedName>
        <fullName evidence="5">Transposase, Ptta/En/Spm, plant</fullName>
    </recommendedName>
</protein>
<feature type="coiled-coil region" evidence="1">
    <location>
        <begin position="238"/>
        <end position="282"/>
    </location>
</feature>
<name>A0ABQ8IFL1_9ROSI</name>